<dbReference type="GO" id="GO:0003723">
    <property type="term" value="F:RNA binding"/>
    <property type="evidence" value="ECO:0007669"/>
    <property type="project" value="TreeGrafter"/>
</dbReference>
<dbReference type="InterPro" id="IPR006568">
    <property type="entry name" value="PSP_pro-rich"/>
</dbReference>
<dbReference type="InterPro" id="IPR036875">
    <property type="entry name" value="Znf_CCHC_sf"/>
</dbReference>
<comment type="similarity">
    <text evidence="2">Belongs to the ZCCHC8 family.</text>
</comment>
<dbReference type="Proteomes" id="UP000504634">
    <property type="component" value="Unplaced"/>
</dbReference>
<evidence type="ECO:0000256" key="1">
    <source>
        <dbReference type="ARBA" id="ARBA00004642"/>
    </source>
</evidence>
<dbReference type="GO" id="GO:0008270">
    <property type="term" value="F:zinc ion binding"/>
    <property type="evidence" value="ECO:0007669"/>
    <property type="project" value="UniProtKB-KW"/>
</dbReference>
<feature type="region of interest" description="Disordered" evidence="8">
    <location>
        <begin position="461"/>
        <end position="484"/>
    </location>
</feature>
<dbReference type="GO" id="GO:0005654">
    <property type="term" value="C:nucleoplasm"/>
    <property type="evidence" value="ECO:0007669"/>
    <property type="project" value="UniProtKB-SubCell"/>
</dbReference>
<accession>A0A6J2TEI4</accession>
<dbReference type="InterPro" id="IPR001878">
    <property type="entry name" value="Znf_CCHC"/>
</dbReference>
<name>A0A6J2TEI4_DROLE</name>
<evidence type="ECO:0000256" key="8">
    <source>
        <dbReference type="SAM" id="MobiDB-lite"/>
    </source>
</evidence>
<comment type="subcellular location">
    <subcellularLocation>
        <location evidence="1">Nucleus</location>
        <location evidence="1">Nucleoplasm</location>
    </subcellularLocation>
</comment>
<evidence type="ECO:0000256" key="5">
    <source>
        <dbReference type="ARBA" id="ARBA00022833"/>
    </source>
</evidence>
<dbReference type="OrthoDB" id="8026949at2759"/>
<sequence>MGEVIEIFDDSVIMLDDSTDVDAEKAAEIEDGEVDDEADDEEVGATTETAATFATENPTVDDLDPQPAFEIKFRNRELYDKLHGRLLDLMQRKFAEENFTFKTPTLTNGEETTDDLSISVYTVSETSPAEPTIADNDLFHIDTKPMEKLNAAHVPSYKRSYSEVLDEETELRKKLKAEEADKCFRPKVQNSCFNCGQPGHSLRSCPKPRNNSRIQRARKSRTERYHVDVEQRLAHIRPGKISTKTRLAMGYSRGEVPFMFYRMRVLGYPPAWLEEAKVQSSGLSLFNADGTEVLKSDDEEGEADTFKYDINKIVDFPGFNVDLGPKFYDDYKHHNVPPFQEKDLKENFIKSLGENVIKGYKRRKLKNLPTVHDGTKAETSTTLGVGDMELEDDAEDQPALVPPPLPTEAPPEYKKPLPPGFPPTESEAKEERAPSPTLEDLQAQQAQLLHQLESNSTIDLSNLTVDSPSKSPTVLESSSSEQIPASTPFKASYAGTPILKFSVYDKLPVGDNFKKGVSDVINFENLPDSTGKYEQMKGVLKNVRDAMVRLQNEDE</sequence>
<dbReference type="SMART" id="SM00581">
    <property type="entry name" value="PSP"/>
    <property type="match status" value="1"/>
</dbReference>
<evidence type="ECO:0000256" key="3">
    <source>
        <dbReference type="ARBA" id="ARBA00022723"/>
    </source>
</evidence>
<organism evidence="10 11">
    <name type="scientific">Drosophila lebanonensis</name>
    <name type="common">Fruit fly</name>
    <name type="synonym">Scaptodrosophila lebanonensis</name>
    <dbReference type="NCBI Taxonomy" id="7225"/>
    <lineage>
        <taxon>Eukaryota</taxon>
        <taxon>Metazoa</taxon>
        <taxon>Ecdysozoa</taxon>
        <taxon>Arthropoda</taxon>
        <taxon>Hexapoda</taxon>
        <taxon>Insecta</taxon>
        <taxon>Pterygota</taxon>
        <taxon>Neoptera</taxon>
        <taxon>Endopterygota</taxon>
        <taxon>Diptera</taxon>
        <taxon>Brachycera</taxon>
        <taxon>Muscomorpha</taxon>
        <taxon>Ephydroidea</taxon>
        <taxon>Drosophilidae</taxon>
        <taxon>Scaptodrosophila</taxon>
    </lineage>
</organism>
<dbReference type="PANTHER" id="PTHR13316">
    <property type="entry name" value="ZINC FINGER, CCHC DOMAIN CONTAINING 8"/>
    <property type="match status" value="1"/>
</dbReference>
<keyword evidence="4 7" id="KW-0863">Zinc-finger</keyword>
<keyword evidence="3" id="KW-0479">Metal-binding</keyword>
<evidence type="ECO:0000256" key="2">
    <source>
        <dbReference type="ARBA" id="ARBA00007497"/>
    </source>
</evidence>
<gene>
    <name evidence="11" type="primary">LOC115624581</name>
</gene>
<dbReference type="SUPFAM" id="SSF57756">
    <property type="entry name" value="Retrovirus zinc finger-like domains"/>
    <property type="match status" value="1"/>
</dbReference>
<feature type="compositionally biased region" description="Pro residues" evidence="8">
    <location>
        <begin position="400"/>
        <end position="409"/>
    </location>
</feature>
<proteinExistence type="inferred from homology"/>
<keyword evidence="5" id="KW-0862">Zinc</keyword>
<dbReference type="Pfam" id="PF04046">
    <property type="entry name" value="PSP"/>
    <property type="match status" value="1"/>
</dbReference>
<evidence type="ECO:0000256" key="4">
    <source>
        <dbReference type="ARBA" id="ARBA00022771"/>
    </source>
</evidence>
<keyword evidence="10" id="KW-1185">Reference proteome</keyword>
<evidence type="ECO:0000256" key="6">
    <source>
        <dbReference type="ARBA" id="ARBA00023242"/>
    </source>
</evidence>
<evidence type="ECO:0000313" key="10">
    <source>
        <dbReference type="Proteomes" id="UP000504634"/>
    </source>
</evidence>
<feature type="compositionally biased region" description="Acidic residues" evidence="8">
    <location>
        <begin position="29"/>
        <end position="43"/>
    </location>
</feature>
<dbReference type="GO" id="GO:0071013">
    <property type="term" value="C:catalytic step 2 spliceosome"/>
    <property type="evidence" value="ECO:0007669"/>
    <property type="project" value="TreeGrafter"/>
</dbReference>
<feature type="region of interest" description="Disordered" evidence="8">
    <location>
        <begin position="27"/>
        <end position="49"/>
    </location>
</feature>
<feature type="region of interest" description="Disordered" evidence="8">
    <location>
        <begin position="393"/>
        <end position="440"/>
    </location>
</feature>
<evidence type="ECO:0000256" key="7">
    <source>
        <dbReference type="PROSITE-ProRule" id="PRU00047"/>
    </source>
</evidence>
<protein>
    <submittedName>
        <fullName evidence="11">Zinc finger CCHC domain-containing protein 8 homolog</fullName>
    </submittedName>
</protein>
<dbReference type="AlphaFoldDB" id="A0A6J2TEI4"/>
<dbReference type="SMART" id="SM00343">
    <property type="entry name" value="ZnF_C2HC"/>
    <property type="match status" value="1"/>
</dbReference>
<feature type="domain" description="CCHC-type" evidence="9">
    <location>
        <begin position="192"/>
        <end position="207"/>
    </location>
</feature>
<dbReference type="GeneID" id="115624581"/>
<dbReference type="PROSITE" id="PS50158">
    <property type="entry name" value="ZF_CCHC"/>
    <property type="match status" value="1"/>
</dbReference>
<dbReference type="Pfam" id="PF00098">
    <property type="entry name" value="zf-CCHC"/>
    <property type="match status" value="1"/>
</dbReference>
<dbReference type="RefSeq" id="XP_030375181.1">
    <property type="nucleotide sequence ID" value="XM_030519321.1"/>
</dbReference>
<dbReference type="PANTHER" id="PTHR13316:SF0">
    <property type="entry name" value="ZINC FINGER CCHC DOMAIN-CONTAINING PROTEIN 8"/>
    <property type="match status" value="1"/>
</dbReference>
<evidence type="ECO:0000313" key="11">
    <source>
        <dbReference type="RefSeq" id="XP_030375181.1"/>
    </source>
</evidence>
<evidence type="ECO:0000259" key="9">
    <source>
        <dbReference type="PROSITE" id="PS50158"/>
    </source>
</evidence>
<dbReference type="Gene3D" id="4.10.60.10">
    <property type="entry name" value="Zinc finger, CCHC-type"/>
    <property type="match status" value="1"/>
</dbReference>
<dbReference type="InterPro" id="IPR052115">
    <property type="entry name" value="NEXT_complex_subunit_ZCCHC8"/>
</dbReference>
<reference evidence="11" key="1">
    <citation type="submission" date="2025-08" db="UniProtKB">
        <authorList>
            <consortium name="RefSeq"/>
        </authorList>
    </citation>
    <scope>IDENTIFICATION</scope>
    <source>
        <strain evidence="11">11010-0011.00</strain>
        <tissue evidence="11">Whole body</tissue>
    </source>
</reference>
<keyword evidence="6" id="KW-0539">Nucleus</keyword>